<evidence type="ECO:0000313" key="1">
    <source>
        <dbReference type="EMBL" id="KAK8198538.1"/>
    </source>
</evidence>
<keyword evidence="2" id="KW-1185">Reference proteome</keyword>
<proteinExistence type="predicted"/>
<sequence>MNHLRDGIDMKQYMSLYTAIHNFCTAQKAVGQPNQLNSSHRGGSSTNTPPPAVSPLTHHGAHLLGEDLYQRLNDYLKKHLTGVHAEMIKHSDEALLTFYIKEWKRYTTAGAYNNHLFRYLNRHWVKREVDEGKKDVYDIYTLHLVRWKEDMFGSTQNAVMDAVLRLVEKQRNGETIEQGQIKSVVDSFVSLGIDEQDSTKSTLDVYKQYFEKPYLTEAEAYYNRESQQFLAENTVVEYMKKAEMRLEEEKERVALYLLNESMSPLMKACEKALIVNHAITLRDEFQILLDNDRQEDMARMYKLLSRIPEGLDPLRTKFRAHVLRAGNAAVDKVVASGEAIEPKTYVDALLEVHTKYSELVKKAFDGQSDFVRSLDDACKDYVNRNSICKSGSSRSPELLSKHADTLLKKSTKSTEEDDMEKQLDRIMIVFKYIEDKDVFHKFYSQTLAKRLVYDTSASGDAETSMISKLKDASGFEFTNKLQRMFQDLQISKDLNASYEEHRNQVIDADDKKNSIDAYYKILGTGMWPLQPPTTPFAPPQELVRTYERFQQFYVGKHAGRKLTWLWHLSKGEIRANYAKMSKVPYTFQVSTYQMALLLLFNDSDTVSYDEMAEATKLNKSTLDPSIAIMVKARIIMPKPEGAGQESGTTYHLNHNFKSKKLKVNLNVSIKAEQKQETEDTRKTIEDDRSMLMQVRTPANKTPTHLPHTIFPPSTRFHASFHPTKIPNQSAIVRIMKSRKRMKHNQLVSEVISQIKNRFVPKIPDIKKCIDMLLEKEYLERLEGDELGYLA</sequence>
<comment type="caution">
    <text evidence="1">The sequence shown here is derived from an EMBL/GenBank/DDBJ whole genome shotgun (WGS) entry which is preliminary data.</text>
</comment>
<name>A0ACC3S7I3_9PEZI</name>
<evidence type="ECO:0000313" key="2">
    <source>
        <dbReference type="Proteomes" id="UP001320706"/>
    </source>
</evidence>
<gene>
    <name evidence="1" type="primary">CDC53</name>
    <name evidence="1" type="ORF">M8818_006405</name>
</gene>
<protein>
    <submittedName>
        <fullName evidence="1">Ubiquitin ligase (Cullin) of SCF</fullName>
    </submittedName>
</protein>
<dbReference type="Proteomes" id="UP001320706">
    <property type="component" value="Unassembled WGS sequence"/>
</dbReference>
<organism evidence="1 2">
    <name type="scientific">Zalaria obscura</name>
    <dbReference type="NCBI Taxonomy" id="2024903"/>
    <lineage>
        <taxon>Eukaryota</taxon>
        <taxon>Fungi</taxon>
        <taxon>Dikarya</taxon>
        <taxon>Ascomycota</taxon>
        <taxon>Pezizomycotina</taxon>
        <taxon>Dothideomycetes</taxon>
        <taxon>Dothideomycetidae</taxon>
        <taxon>Dothideales</taxon>
        <taxon>Zalariaceae</taxon>
        <taxon>Zalaria</taxon>
    </lineage>
</organism>
<reference evidence="1" key="1">
    <citation type="submission" date="2024-02" db="EMBL/GenBank/DDBJ databases">
        <title>Metagenome Assembled Genome of Zalaria obscura JY119.</title>
        <authorList>
            <person name="Vighnesh L."/>
            <person name="Jagadeeshwari U."/>
            <person name="Venkata Ramana C."/>
            <person name="Sasikala C."/>
        </authorList>
    </citation>
    <scope>NUCLEOTIDE SEQUENCE</scope>
    <source>
        <strain evidence="1">JY119</strain>
    </source>
</reference>
<dbReference type="EMBL" id="JAMKPW020000040">
    <property type="protein sequence ID" value="KAK8198538.1"/>
    <property type="molecule type" value="Genomic_DNA"/>
</dbReference>
<accession>A0ACC3S7I3</accession>
<keyword evidence="1" id="KW-0436">Ligase</keyword>